<dbReference type="RefSeq" id="WP_129255822.1">
    <property type="nucleotide sequence ID" value="NZ_SAXA01000029.1"/>
</dbReference>
<protein>
    <submittedName>
        <fullName evidence="2">Uncharacterized protein</fullName>
    </submittedName>
</protein>
<keyword evidence="3" id="KW-1185">Reference proteome</keyword>
<evidence type="ECO:0000313" key="3">
    <source>
        <dbReference type="Proteomes" id="UP000289703"/>
    </source>
</evidence>
<gene>
    <name evidence="2" type="ORF">EO244_16675</name>
</gene>
<keyword evidence="1" id="KW-0732">Signal</keyword>
<dbReference type="EMBL" id="SAXA01000029">
    <property type="protein sequence ID" value="RXQ87176.1"/>
    <property type="molecule type" value="Genomic_DNA"/>
</dbReference>
<dbReference type="Proteomes" id="UP000289703">
    <property type="component" value="Unassembled WGS sequence"/>
</dbReference>
<feature type="signal peptide" evidence="1">
    <location>
        <begin position="1"/>
        <end position="22"/>
    </location>
</feature>
<accession>A0A4Q1JIN8</accession>
<evidence type="ECO:0000313" key="2">
    <source>
        <dbReference type="EMBL" id="RXQ87176.1"/>
    </source>
</evidence>
<dbReference type="AlphaFoldDB" id="A0A4Q1JIN8"/>
<organism evidence="2 3">
    <name type="scientific">Ancylomarina salipaludis</name>
    <dbReference type="NCBI Taxonomy" id="2501299"/>
    <lineage>
        <taxon>Bacteria</taxon>
        <taxon>Pseudomonadati</taxon>
        <taxon>Bacteroidota</taxon>
        <taxon>Bacteroidia</taxon>
        <taxon>Marinilabiliales</taxon>
        <taxon>Marinifilaceae</taxon>
        <taxon>Ancylomarina</taxon>
    </lineage>
</organism>
<comment type="caution">
    <text evidence="2">The sequence shown here is derived from an EMBL/GenBank/DDBJ whole genome shotgun (WGS) entry which is preliminary data.</text>
</comment>
<sequence length="167" mass="18964">MKTIIISLIVLALSSISAYSQKCEISKDPFTNEQIVTFNFNKRTILYELKNDTVRFEMKFRYKGEKNVLMAKGASLLYKLENEKSIKLKSVNDSYPNSYVYANQVGTAYSLVFNVPREDLEEIANSIITVMRFPDTNGGYVDLVSKGSGKRTFKIIKKGAQCMLDNL</sequence>
<reference evidence="2 3" key="1">
    <citation type="submission" date="2019-01" db="EMBL/GenBank/DDBJ databases">
        <title>Ancylomarina salipaludis sp. nov., isolated from a salt marsh.</title>
        <authorList>
            <person name="Yoon J.-H."/>
        </authorList>
    </citation>
    <scope>NUCLEOTIDE SEQUENCE [LARGE SCALE GENOMIC DNA]</scope>
    <source>
        <strain evidence="2 3">SHSM-M15</strain>
    </source>
</reference>
<proteinExistence type="predicted"/>
<evidence type="ECO:0000256" key="1">
    <source>
        <dbReference type="SAM" id="SignalP"/>
    </source>
</evidence>
<name>A0A4Q1JIN8_9BACT</name>
<feature type="chain" id="PRO_5020210645" evidence="1">
    <location>
        <begin position="23"/>
        <end position="167"/>
    </location>
</feature>